<dbReference type="OMA" id="YTTHIRI"/>
<dbReference type="EnsemblMetazoa" id="XM_014406995.1">
    <property type="protein sequence ID" value="XP_014262481.1"/>
    <property type="gene ID" value="LOC106674350"/>
</dbReference>
<keyword evidence="2" id="KW-0378">Hydrolase</keyword>
<dbReference type="KEGG" id="clec:106674350"/>
<dbReference type="PROSITE" id="PS50240">
    <property type="entry name" value="TRYPSIN_DOM"/>
    <property type="match status" value="1"/>
</dbReference>
<dbReference type="AlphaFoldDB" id="A0A8I6SDK9"/>
<evidence type="ECO:0000313" key="6">
    <source>
        <dbReference type="Proteomes" id="UP000494040"/>
    </source>
</evidence>
<dbReference type="Gene3D" id="2.40.10.10">
    <property type="entry name" value="Trypsin-like serine proteases"/>
    <property type="match status" value="1"/>
</dbReference>
<dbReference type="RefSeq" id="XP_014262481.1">
    <property type="nucleotide sequence ID" value="XM_014406995.1"/>
</dbReference>
<name>A0A8I6SDK9_CIMLE</name>
<keyword evidence="2" id="KW-0720">Serine protease</keyword>
<proteinExistence type="predicted"/>
<dbReference type="InterPro" id="IPR001314">
    <property type="entry name" value="Peptidase_S1A"/>
</dbReference>
<sequence>MFGGKVIFNNANFTYVVMVVNSLINQIKLCTGVVVGPTIAITAAHCILEKVEDAVVPGNVTLYTQKDFKRYLKMTASRIFVHPNYTIDETSDIAVVHVKKTFDATILPMADSPFDGPEYCLLAGYGMRGQHTKGIPQLSVISNVETFDKKACKHVSKIGNVVCVPSYGPVGPCTGDSGGPLVCNNVLRAILSRGVTLGEGCGTKVFSIMMYEDFYEHKDWLIEKSRSLGISGTPSEETETSQDTSSQGYSSNSPQTFYILLTTLLFGAF</sequence>
<evidence type="ECO:0000256" key="2">
    <source>
        <dbReference type="RuleBase" id="RU363034"/>
    </source>
</evidence>
<dbReference type="PROSITE" id="PS00135">
    <property type="entry name" value="TRYPSIN_SER"/>
    <property type="match status" value="1"/>
</dbReference>
<dbReference type="InterPro" id="IPR043504">
    <property type="entry name" value="Peptidase_S1_PA_chymotrypsin"/>
</dbReference>
<dbReference type="PRINTS" id="PR00722">
    <property type="entry name" value="CHYMOTRYPSIN"/>
</dbReference>
<protein>
    <recommendedName>
        <fullName evidence="4">Peptidase S1 domain-containing protein</fullName>
    </recommendedName>
</protein>
<dbReference type="Pfam" id="PF00089">
    <property type="entry name" value="Trypsin"/>
    <property type="match status" value="1"/>
</dbReference>
<dbReference type="PANTHER" id="PTHR24253">
    <property type="entry name" value="TRANSMEMBRANE PROTEASE SERINE"/>
    <property type="match status" value="1"/>
</dbReference>
<dbReference type="Proteomes" id="UP000494040">
    <property type="component" value="Unassembled WGS sequence"/>
</dbReference>
<dbReference type="GO" id="GO:0006508">
    <property type="term" value="P:proteolysis"/>
    <property type="evidence" value="ECO:0007669"/>
    <property type="project" value="UniProtKB-KW"/>
</dbReference>
<dbReference type="OrthoDB" id="7475587at2759"/>
<dbReference type="GO" id="GO:0004252">
    <property type="term" value="F:serine-type endopeptidase activity"/>
    <property type="evidence" value="ECO:0007669"/>
    <property type="project" value="InterPro"/>
</dbReference>
<dbReference type="PROSITE" id="PS00134">
    <property type="entry name" value="TRYPSIN_HIS"/>
    <property type="match status" value="1"/>
</dbReference>
<dbReference type="SUPFAM" id="SSF50494">
    <property type="entry name" value="Trypsin-like serine proteases"/>
    <property type="match status" value="1"/>
</dbReference>
<organism evidence="5 6">
    <name type="scientific">Cimex lectularius</name>
    <name type="common">Bed bug</name>
    <name type="synonym">Acanthia lectularia</name>
    <dbReference type="NCBI Taxonomy" id="79782"/>
    <lineage>
        <taxon>Eukaryota</taxon>
        <taxon>Metazoa</taxon>
        <taxon>Ecdysozoa</taxon>
        <taxon>Arthropoda</taxon>
        <taxon>Hexapoda</taxon>
        <taxon>Insecta</taxon>
        <taxon>Pterygota</taxon>
        <taxon>Neoptera</taxon>
        <taxon>Paraneoptera</taxon>
        <taxon>Hemiptera</taxon>
        <taxon>Heteroptera</taxon>
        <taxon>Panheteroptera</taxon>
        <taxon>Cimicomorpha</taxon>
        <taxon>Cimicidae</taxon>
        <taxon>Cimex</taxon>
    </lineage>
</organism>
<dbReference type="InterPro" id="IPR001254">
    <property type="entry name" value="Trypsin_dom"/>
</dbReference>
<dbReference type="SMART" id="SM00020">
    <property type="entry name" value="Tryp_SPc"/>
    <property type="match status" value="1"/>
</dbReference>
<keyword evidence="6" id="KW-1185">Reference proteome</keyword>
<dbReference type="InterPro" id="IPR018114">
    <property type="entry name" value="TRYPSIN_HIS"/>
</dbReference>
<evidence type="ECO:0000259" key="4">
    <source>
        <dbReference type="PROSITE" id="PS50240"/>
    </source>
</evidence>
<dbReference type="InterPro" id="IPR033116">
    <property type="entry name" value="TRYPSIN_SER"/>
</dbReference>
<dbReference type="PANTHER" id="PTHR24253:SF153">
    <property type="entry name" value="SERINE PROTEASE HEPSIN"/>
    <property type="match status" value="1"/>
</dbReference>
<evidence type="ECO:0000256" key="1">
    <source>
        <dbReference type="ARBA" id="ARBA00023157"/>
    </source>
</evidence>
<accession>A0A8I6SDK9</accession>
<dbReference type="InterPro" id="IPR009003">
    <property type="entry name" value="Peptidase_S1_PA"/>
</dbReference>
<feature type="region of interest" description="Disordered" evidence="3">
    <location>
        <begin position="231"/>
        <end position="251"/>
    </location>
</feature>
<reference evidence="5" key="1">
    <citation type="submission" date="2022-01" db="UniProtKB">
        <authorList>
            <consortium name="EnsemblMetazoa"/>
        </authorList>
    </citation>
    <scope>IDENTIFICATION</scope>
</reference>
<evidence type="ECO:0000313" key="5">
    <source>
        <dbReference type="EnsemblMetazoa" id="XP_014262481.1"/>
    </source>
</evidence>
<dbReference type="GeneID" id="106674350"/>
<evidence type="ECO:0000256" key="3">
    <source>
        <dbReference type="SAM" id="MobiDB-lite"/>
    </source>
</evidence>
<keyword evidence="2" id="KW-0645">Protease</keyword>
<keyword evidence="1" id="KW-1015">Disulfide bond</keyword>
<feature type="domain" description="Peptidase S1" evidence="4">
    <location>
        <begin position="1"/>
        <end position="226"/>
    </location>
</feature>